<dbReference type="STRING" id="1178516.AWR27_14560"/>
<accession>A0A1P9WYH4</accession>
<proteinExistence type="predicted"/>
<evidence type="ECO:0000313" key="2">
    <source>
        <dbReference type="EMBL" id="AQG80437.1"/>
    </source>
</evidence>
<dbReference type="InterPro" id="IPR052930">
    <property type="entry name" value="TA_antitoxin_MntA"/>
</dbReference>
<dbReference type="RefSeq" id="WP_077131862.1">
    <property type="nucleotide sequence ID" value="NZ_CP014263.1"/>
</dbReference>
<dbReference type="InterPro" id="IPR041633">
    <property type="entry name" value="Polbeta"/>
</dbReference>
<dbReference type="PANTHER" id="PTHR43852:SF2">
    <property type="entry name" value="PROTEIN ADENYLYLTRANSFERASE MNTA"/>
    <property type="match status" value="1"/>
</dbReference>
<sequence length="96" mass="11077">MQLNRPIIQQFLTTQPVRRAYLFGSQARNESTSESDVDILVELDDTADLFQFANMQLQLSKLLQMPVDLVSANGVSPYIRPFIEQDKILIYEKQDQ</sequence>
<dbReference type="Pfam" id="PF18765">
    <property type="entry name" value="Polbeta"/>
    <property type="match status" value="1"/>
</dbReference>
<dbReference type="OrthoDB" id="798692at2"/>
<keyword evidence="2" id="KW-0808">Transferase</keyword>
<dbReference type="EMBL" id="CP014263">
    <property type="protein sequence ID" value="AQG80437.1"/>
    <property type="molecule type" value="Genomic_DNA"/>
</dbReference>
<organism evidence="2 3">
    <name type="scientific">Spirosoma montaniterrae</name>
    <dbReference type="NCBI Taxonomy" id="1178516"/>
    <lineage>
        <taxon>Bacteria</taxon>
        <taxon>Pseudomonadati</taxon>
        <taxon>Bacteroidota</taxon>
        <taxon>Cytophagia</taxon>
        <taxon>Cytophagales</taxon>
        <taxon>Cytophagaceae</taxon>
        <taxon>Spirosoma</taxon>
    </lineage>
</organism>
<dbReference type="GO" id="GO:0016740">
    <property type="term" value="F:transferase activity"/>
    <property type="evidence" value="ECO:0007669"/>
    <property type="project" value="UniProtKB-KW"/>
</dbReference>
<dbReference type="CDD" id="cd05403">
    <property type="entry name" value="NT_KNTase_like"/>
    <property type="match status" value="1"/>
</dbReference>
<dbReference type="PANTHER" id="PTHR43852">
    <property type="entry name" value="NUCLEOTIDYLTRANSFERASE"/>
    <property type="match status" value="1"/>
</dbReference>
<dbReference type="AlphaFoldDB" id="A0A1P9WYH4"/>
<reference evidence="2 3" key="1">
    <citation type="submission" date="2016-01" db="EMBL/GenBank/DDBJ databases">
        <authorList>
            <person name="Oliw E.H."/>
        </authorList>
    </citation>
    <scope>NUCLEOTIDE SEQUENCE [LARGE SCALE GENOMIC DNA]</scope>
    <source>
        <strain evidence="2 3">DY10</strain>
    </source>
</reference>
<feature type="domain" description="Polymerase beta nucleotidyltransferase" evidence="1">
    <location>
        <begin position="8"/>
        <end position="95"/>
    </location>
</feature>
<name>A0A1P9WYH4_9BACT</name>
<dbReference type="SUPFAM" id="SSF81301">
    <property type="entry name" value="Nucleotidyltransferase"/>
    <property type="match status" value="1"/>
</dbReference>
<dbReference type="Gene3D" id="3.30.460.10">
    <property type="entry name" value="Beta Polymerase, domain 2"/>
    <property type="match status" value="1"/>
</dbReference>
<evidence type="ECO:0000313" key="3">
    <source>
        <dbReference type="Proteomes" id="UP000187941"/>
    </source>
</evidence>
<protein>
    <submittedName>
        <fullName evidence="2">Nucleotidyltransferase</fullName>
    </submittedName>
</protein>
<keyword evidence="3" id="KW-1185">Reference proteome</keyword>
<dbReference type="Proteomes" id="UP000187941">
    <property type="component" value="Chromosome"/>
</dbReference>
<gene>
    <name evidence="2" type="ORF">AWR27_14560</name>
</gene>
<dbReference type="KEGG" id="smon:AWR27_14560"/>
<dbReference type="InterPro" id="IPR043519">
    <property type="entry name" value="NT_sf"/>
</dbReference>
<evidence type="ECO:0000259" key="1">
    <source>
        <dbReference type="Pfam" id="PF18765"/>
    </source>
</evidence>